<evidence type="ECO:0000256" key="4">
    <source>
        <dbReference type="ARBA" id="ARBA00022692"/>
    </source>
</evidence>
<evidence type="ECO:0000256" key="9">
    <source>
        <dbReference type="RuleBase" id="RU003357"/>
    </source>
</evidence>
<comment type="caution">
    <text evidence="13">The sequence shown here is derived from an EMBL/GenBank/DDBJ whole genome shotgun (WGS) entry which is preliminary data.</text>
</comment>
<dbReference type="EMBL" id="JABTCF010000003">
    <property type="protein sequence ID" value="MBD0777532.1"/>
    <property type="molecule type" value="Genomic_DNA"/>
</dbReference>
<dbReference type="InterPro" id="IPR008969">
    <property type="entry name" value="CarboxyPept-like_regulatory"/>
</dbReference>
<evidence type="ECO:0000256" key="10">
    <source>
        <dbReference type="SAM" id="SignalP"/>
    </source>
</evidence>
<accession>A0ABR7UZ39</accession>
<dbReference type="InterPro" id="IPR039426">
    <property type="entry name" value="TonB-dep_rcpt-like"/>
</dbReference>
<keyword evidence="2 8" id="KW-0813">Transport</keyword>
<dbReference type="Pfam" id="PF00593">
    <property type="entry name" value="TonB_dep_Rec_b-barrel"/>
    <property type="match status" value="1"/>
</dbReference>
<keyword evidence="13" id="KW-0675">Receptor</keyword>
<dbReference type="Pfam" id="PF13715">
    <property type="entry name" value="CarbopepD_reg_2"/>
    <property type="match status" value="1"/>
</dbReference>
<feature type="chain" id="PRO_5045794987" evidence="10">
    <location>
        <begin position="34"/>
        <end position="1025"/>
    </location>
</feature>
<dbReference type="PROSITE" id="PS52016">
    <property type="entry name" value="TONB_DEPENDENT_REC_3"/>
    <property type="match status" value="1"/>
</dbReference>
<keyword evidence="4 8" id="KW-0812">Transmembrane</keyword>
<dbReference type="NCBIfam" id="TIGR04057">
    <property type="entry name" value="SusC_RagA_signa"/>
    <property type="match status" value="1"/>
</dbReference>
<dbReference type="NCBIfam" id="TIGR04056">
    <property type="entry name" value="OMP_RagA_SusC"/>
    <property type="match status" value="1"/>
</dbReference>
<protein>
    <submittedName>
        <fullName evidence="13">TonB-dependent receptor</fullName>
    </submittedName>
</protein>
<feature type="domain" description="TonB-dependent receptor-like beta-barrel" evidence="11">
    <location>
        <begin position="435"/>
        <end position="878"/>
    </location>
</feature>
<feature type="domain" description="TonB-dependent receptor plug" evidence="12">
    <location>
        <begin position="126"/>
        <end position="231"/>
    </location>
</feature>
<evidence type="ECO:0000256" key="5">
    <source>
        <dbReference type="ARBA" id="ARBA00023077"/>
    </source>
</evidence>
<keyword evidence="14" id="KW-1185">Reference proteome</keyword>
<evidence type="ECO:0000256" key="2">
    <source>
        <dbReference type="ARBA" id="ARBA00022448"/>
    </source>
</evidence>
<dbReference type="InterPro" id="IPR000531">
    <property type="entry name" value="Beta-barrel_TonB"/>
</dbReference>
<name>A0ABR7UZ39_9FLAO</name>
<dbReference type="Gene3D" id="2.170.130.10">
    <property type="entry name" value="TonB-dependent receptor, plug domain"/>
    <property type="match status" value="1"/>
</dbReference>
<gene>
    <name evidence="13" type="ORF">HPE56_06990</name>
</gene>
<dbReference type="InterPro" id="IPR036942">
    <property type="entry name" value="Beta-barrel_TonB_sf"/>
</dbReference>
<organism evidence="13 14">
    <name type="scientific">Maribacter aquimaris</name>
    <dbReference type="NCBI Taxonomy" id="2737171"/>
    <lineage>
        <taxon>Bacteria</taxon>
        <taxon>Pseudomonadati</taxon>
        <taxon>Bacteroidota</taxon>
        <taxon>Flavobacteriia</taxon>
        <taxon>Flavobacteriales</taxon>
        <taxon>Flavobacteriaceae</taxon>
        <taxon>Maribacter</taxon>
    </lineage>
</organism>
<evidence type="ECO:0000256" key="7">
    <source>
        <dbReference type="ARBA" id="ARBA00023237"/>
    </source>
</evidence>
<evidence type="ECO:0000256" key="3">
    <source>
        <dbReference type="ARBA" id="ARBA00022452"/>
    </source>
</evidence>
<keyword evidence="10" id="KW-0732">Signal</keyword>
<keyword evidence="5 9" id="KW-0798">TonB box</keyword>
<dbReference type="InterPro" id="IPR037066">
    <property type="entry name" value="Plug_dom_sf"/>
</dbReference>
<evidence type="ECO:0000313" key="13">
    <source>
        <dbReference type="EMBL" id="MBD0777532.1"/>
    </source>
</evidence>
<dbReference type="Proteomes" id="UP001166021">
    <property type="component" value="Unassembled WGS sequence"/>
</dbReference>
<reference evidence="13" key="1">
    <citation type="submission" date="2020-05" db="EMBL/GenBank/DDBJ databases">
        <title>The draft genome sequence of Maribacter sp. ANRC-HE7.</title>
        <authorList>
            <person name="Mu L."/>
        </authorList>
    </citation>
    <scope>NUCLEOTIDE SEQUENCE</scope>
    <source>
        <strain evidence="13">ANRC-HE7</strain>
    </source>
</reference>
<dbReference type="Pfam" id="PF07715">
    <property type="entry name" value="Plug"/>
    <property type="match status" value="1"/>
</dbReference>
<dbReference type="RefSeq" id="WP_188243051.1">
    <property type="nucleotide sequence ID" value="NZ_JABTCF010000003.1"/>
</dbReference>
<comment type="similarity">
    <text evidence="8 9">Belongs to the TonB-dependent receptor family.</text>
</comment>
<evidence type="ECO:0000313" key="14">
    <source>
        <dbReference type="Proteomes" id="UP001166021"/>
    </source>
</evidence>
<sequence length="1025" mass="111869">MKLKKQLLANKLLSRYLLITLFLSLYTTPEAQAQELSVSGTITSAEDGLPIPGATVIIKGTTIGTISDFDGIYSINATTGDILEFSFIGMEGQSIPVTGTELNISLVTQAESLDEVIVIGYGTVAKKDVTGSVASVDTKKLAKTQTTSIAQAIQGRAPGVSVTKNSGQPGASPNVRIRGIGTVNNADPLYVVDGVPINDITNINMDDAKSIEVLKDASATAIYGSRGANGVVLIATKGGGKNKKTAISYKTYLGVENRIDNLDVMNASQWATLYNEARVNDGNAPEPAFADPSSLPNYNWKDAVYRTGTIQNHQLSASGANDKMSYYVSFGKLSQKGIVNNTSFKRTNFRVNNTYQIRPNIKIGQNIQYSKSKSNSVADNGSNSNFKTPFIGYVVDPVSPIFNDDGSPARPLYSTEVRNPVGLTIFEQTPLTKENFLGNVFLDATIFNGLTFRSNYGLEITNTKSDNFKPAYFISAEQNRAINEYSLLRAENRVSIWSNTLNYKTSLNEKHSINALLGHETQKLDFNNVTASRTTIPNGVSNPTLGSGAVDSSRNGGVISSSELLSFFGRLNYNYDNRYLFTGTYRIDGSSRFGENNKYAAFPSLALAWNLHNESFFKVDAINQFKFRVGWGETGNQNIPNSAIFSTLSTSENYLLGQDETTTVGLGPLRPGNPDLKWETTTTTNVGLDLSFLKSSFTFTADYFIKNTTDMLLESPILATSGYSFNPTVNAGEIQNKGLEFSLNYKKKINEFFFSVGGNISMIDNEVISLENEGSIISTGSAGNGYVGISRTEAGRSIASFYGYEAIGLFQNQAEIDDNPSLGGNMPGDVRYKDVNEDGIINDDDRTYIGSPLPDFVYALNLDMNYKQFDLSLFFQGVSGNDIFNATGPMLEGQMETNSSTTFLNRWTGEGTSNSVPRATFDGFSNNIRLSNRFVEDGSYLRLKNVQLGYTIPESTLDKSFIDSIRIYLAGQNLFTITNYNGLDPELGIDETQTQDDSNTTLDIGIDRGRYPSSRTVSFGLDINF</sequence>
<dbReference type="SUPFAM" id="SSF56935">
    <property type="entry name" value="Porins"/>
    <property type="match status" value="1"/>
</dbReference>
<feature type="signal peptide" evidence="10">
    <location>
        <begin position="1"/>
        <end position="33"/>
    </location>
</feature>
<dbReference type="Gene3D" id="2.60.40.1120">
    <property type="entry name" value="Carboxypeptidase-like, regulatory domain"/>
    <property type="match status" value="1"/>
</dbReference>
<dbReference type="Gene3D" id="2.40.170.20">
    <property type="entry name" value="TonB-dependent receptor, beta-barrel domain"/>
    <property type="match status" value="1"/>
</dbReference>
<keyword evidence="3 8" id="KW-1134">Transmembrane beta strand</keyword>
<dbReference type="SUPFAM" id="SSF49464">
    <property type="entry name" value="Carboxypeptidase regulatory domain-like"/>
    <property type="match status" value="1"/>
</dbReference>
<dbReference type="InterPro" id="IPR012910">
    <property type="entry name" value="Plug_dom"/>
</dbReference>
<evidence type="ECO:0000259" key="12">
    <source>
        <dbReference type="Pfam" id="PF07715"/>
    </source>
</evidence>
<dbReference type="InterPro" id="IPR023997">
    <property type="entry name" value="TonB-dep_OMP_SusC/RagA_CS"/>
</dbReference>
<keyword evidence="7 8" id="KW-0998">Cell outer membrane</keyword>
<evidence type="ECO:0000256" key="8">
    <source>
        <dbReference type="PROSITE-ProRule" id="PRU01360"/>
    </source>
</evidence>
<evidence type="ECO:0000256" key="6">
    <source>
        <dbReference type="ARBA" id="ARBA00023136"/>
    </source>
</evidence>
<evidence type="ECO:0000256" key="1">
    <source>
        <dbReference type="ARBA" id="ARBA00004571"/>
    </source>
</evidence>
<proteinExistence type="inferred from homology"/>
<dbReference type="InterPro" id="IPR023996">
    <property type="entry name" value="TonB-dep_OMP_SusC/RagA"/>
</dbReference>
<evidence type="ECO:0000259" key="11">
    <source>
        <dbReference type="Pfam" id="PF00593"/>
    </source>
</evidence>
<keyword evidence="6 8" id="KW-0472">Membrane</keyword>
<comment type="subcellular location">
    <subcellularLocation>
        <location evidence="1 8">Cell outer membrane</location>
        <topology evidence="1 8">Multi-pass membrane protein</topology>
    </subcellularLocation>
</comment>